<dbReference type="GO" id="GO:0005829">
    <property type="term" value="C:cytosol"/>
    <property type="evidence" value="ECO:0007669"/>
    <property type="project" value="TreeGrafter"/>
</dbReference>
<keyword evidence="2 8" id="KW-0436">Ligase</keyword>
<dbReference type="GO" id="GO:0006436">
    <property type="term" value="P:tryptophanyl-tRNA aminoacylation"/>
    <property type="evidence" value="ECO:0007669"/>
    <property type="project" value="UniProtKB-UniRule"/>
</dbReference>
<dbReference type="RefSeq" id="WP_035030085.1">
    <property type="nucleotide sequence ID" value="NZ_KK073898.1"/>
</dbReference>
<keyword evidence="13" id="KW-1185">Reference proteome</keyword>
<dbReference type="InterPro" id="IPR002306">
    <property type="entry name" value="Trp-tRNA-ligase"/>
</dbReference>
<dbReference type="EMBL" id="JENY01000026">
    <property type="protein sequence ID" value="EXL03182.1"/>
    <property type="molecule type" value="Genomic_DNA"/>
</dbReference>
<evidence type="ECO:0000256" key="2">
    <source>
        <dbReference type="ARBA" id="ARBA00022598"/>
    </source>
</evidence>
<dbReference type="OrthoDB" id="9801042at2"/>
<keyword evidence="8" id="KW-0963">Cytoplasm</keyword>
<comment type="subunit">
    <text evidence="8">Homodimer.</text>
</comment>
<keyword evidence="6 8" id="KW-0030">Aminoacyl-tRNA synthetase</keyword>
<dbReference type="STRING" id="69279.BG36_12670"/>
<evidence type="ECO:0000256" key="3">
    <source>
        <dbReference type="ARBA" id="ARBA00022741"/>
    </source>
</evidence>
<dbReference type="CDD" id="cd00806">
    <property type="entry name" value="TrpRS_core"/>
    <property type="match status" value="1"/>
</dbReference>
<comment type="catalytic activity">
    <reaction evidence="7 8">
        <text>tRNA(Trp) + L-tryptophan + ATP = L-tryptophyl-tRNA(Trp) + AMP + diphosphate + H(+)</text>
        <dbReference type="Rhea" id="RHEA:24080"/>
        <dbReference type="Rhea" id="RHEA-COMP:9671"/>
        <dbReference type="Rhea" id="RHEA-COMP:9705"/>
        <dbReference type="ChEBI" id="CHEBI:15378"/>
        <dbReference type="ChEBI" id="CHEBI:30616"/>
        <dbReference type="ChEBI" id="CHEBI:33019"/>
        <dbReference type="ChEBI" id="CHEBI:57912"/>
        <dbReference type="ChEBI" id="CHEBI:78442"/>
        <dbReference type="ChEBI" id="CHEBI:78535"/>
        <dbReference type="ChEBI" id="CHEBI:456215"/>
        <dbReference type="EC" id="6.1.1.2"/>
    </reaction>
</comment>
<reference evidence="11 13" key="2">
    <citation type="submission" date="2019-03" db="EMBL/GenBank/DDBJ databases">
        <title>Genomic Encyclopedia of Type Strains, Phase IV (KMG-IV): sequencing the most valuable type-strain genomes for metagenomic binning, comparative biology and taxonomic classification.</title>
        <authorList>
            <person name="Goeker M."/>
        </authorList>
    </citation>
    <scope>NUCLEOTIDE SEQUENCE [LARGE SCALE GENOMIC DNA]</scope>
    <source>
        <strain evidence="11 13">DSM 11603</strain>
    </source>
</reference>
<evidence type="ECO:0000313" key="13">
    <source>
        <dbReference type="Proteomes" id="UP000294958"/>
    </source>
</evidence>
<organism evidence="10 12">
    <name type="scientific">Aquamicrobium defluvii</name>
    <dbReference type="NCBI Taxonomy" id="69279"/>
    <lineage>
        <taxon>Bacteria</taxon>
        <taxon>Pseudomonadati</taxon>
        <taxon>Pseudomonadota</taxon>
        <taxon>Alphaproteobacteria</taxon>
        <taxon>Hyphomicrobiales</taxon>
        <taxon>Phyllobacteriaceae</taxon>
        <taxon>Aquamicrobium</taxon>
    </lineage>
</organism>
<sequence length="355" mass="38782">MTTFRQLVFSGVQPTGNLHLGNYLGAIRKFVALQDSNDCIYCVVDLHSITAQLVHEDLASQTRSITAAFLAAGIDPKQHIVFNQARVPQHAELAWIFNCVARIGWMNRMTQFKDKAGKDRENASLGLLAYPSLMAADILVYRATHVPVGEDQKQHLELTRDIAQKFNNDFSARIAELGLGVEMQMGDETVNGFFPLTEPLIGGPATRVMSLRDGSKKMSKSDPSDLSRINLTDAAAAISKKIKKAKTDPEALPGEVEGLEGRPEADNLVGIYAGLADMTREAVLKEFGGQQFSVFKPALADLAVHKLAPIAGEMRRLMADPQYIDTVLRDGGERAGAIAEQTMHSVRDIIGLLQN</sequence>
<dbReference type="PANTHER" id="PTHR43766:SF1">
    <property type="entry name" value="TRYPTOPHAN--TRNA LIGASE, MITOCHONDRIAL"/>
    <property type="match status" value="1"/>
</dbReference>
<keyword evidence="5 8" id="KW-0648">Protein biosynthesis</keyword>
<dbReference type="PRINTS" id="PR01039">
    <property type="entry name" value="TRNASYNTHTRP"/>
</dbReference>
<name>A0A011TGW1_9HYPH</name>
<dbReference type="SUPFAM" id="SSF52374">
    <property type="entry name" value="Nucleotidylyl transferase"/>
    <property type="match status" value="1"/>
</dbReference>
<dbReference type="HAMAP" id="MF_00140_B">
    <property type="entry name" value="Trp_tRNA_synth_B"/>
    <property type="match status" value="1"/>
</dbReference>
<feature type="binding site" evidence="8">
    <location>
        <begin position="21"/>
        <end position="22"/>
    </location>
    <ligand>
        <name>ATP</name>
        <dbReference type="ChEBI" id="CHEBI:30616"/>
    </ligand>
</feature>
<feature type="short sequence motif" description="'KMSKS' region" evidence="8">
    <location>
        <begin position="217"/>
        <end position="221"/>
    </location>
</feature>
<dbReference type="InterPro" id="IPR002305">
    <property type="entry name" value="aa-tRNA-synth_Ic"/>
</dbReference>
<dbReference type="Gene3D" id="1.10.240.10">
    <property type="entry name" value="Tyrosyl-Transfer RNA Synthetase"/>
    <property type="match status" value="1"/>
</dbReference>
<evidence type="ECO:0000313" key="10">
    <source>
        <dbReference type="EMBL" id="EXL03182.1"/>
    </source>
</evidence>
<accession>A0A011TGW1</accession>
<evidence type="ECO:0000256" key="6">
    <source>
        <dbReference type="ARBA" id="ARBA00023146"/>
    </source>
</evidence>
<dbReference type="EMBL" id="SNZF01000020">
    <property type="protein sequence ID" value="TDR33613.1"/>
    <property type="molecule type" value="Genomic_DNA"/>
</dbReference>
<dbReference type="AlphaFoldDB" id="A0A011TGW1"/>
<dbReference type="Gene3D" id="3.40.50.620">
    <property type="entry name" value="HUPs"/>
    <property type="match status" value="1"/>
</dbReference>
<proteinExistence type="inferred from homology"/>
<gene>
    <name evidence="8" type="primary">trpS</name>
    <name evidence="10" type="ORF">BG36_12670</name>
    <name evidence="11" type="ORF">DES43_12012</name>
</gene>
<dbReference type="PROSITE" id="PS00178">
    <property type="entry name" value="AA_TRNA_LIGASE_I"/>
    <property type="match status" value="1"/>
</dbReference>
<evidence type="ECO:0000256" key="4">
    <source>
        <dbReference type="ARBA" id="ARBA00022840"/>
    </source>
</evidence>
<evidence type="ECO:0000256" key="5">
    <source>
        <dbReference type="ARBA" id="ARBA00022917"/>
    </source>
</evidence>
<comment type="subcellular location">
    <subcellularLocation>
        <location evidence="8">Cytoplasm</location>
    </subcellularLocation>
</comment>
<dbReference type="Proteomes" id="UP000294958">
    <property type="component" value="Unassembled WGS sequence"/>
</dbReference>
<feature type="binding site" evidence="8">
    <location>
        <position position="137"/>
    </location>
    <ligand>
        <name>L-tryptophan</name>
        <dbReference type="ChEBI" id="CHEBI:57912"/>
    </ligand>
</feature>
<feature type="binding site" evidence="8">
    <location>
        <position position="208"/>
    </location>
    <ligand>
        <name>ATP</name>
        <dbReference type="ChEBI" id="CHEBI:30616"/>
    </ligand>
</feature>
<evidence type="ECO:0000256" key="9">
    <source>
        <dbReference type="RuleBase" id="RU363036"/>
    </source>
</evidence>
<dbReference type="InterPro" id="IPR014729">
    <property type="entry name" value="Rossmann-like_a/b/a_fold"/>
</dbReference>
<feature type="binding site" evidence="8">
    <location>
        <begin position="149"/>
        <end position="151"/>
    </location>
    <ligand>
        <name>ATP</name>
        <dbReference type="ChEBI" id="CHEBI:30616"/>
    </ligand>
</feature>
<dbReference type="InterPro" id="IPR024109">
    <property type="entry name" value="Trp-tRNA-ligase_bac-type"/>
</dbReference>
<dbReference type="InterPro" id="IPR001412">
    <property type="entry name" value="aa-tRNA-synth_I_CS"/>
</dbReference>
<dbReference type="GO" id="GO:0005524">
    <property type="term" value="F:ATP binding"/>
    <property type="evidence" value="ECO:0007669"/>
    <property type="project" value="UniProtKB-UniRule"/>
</dbReference>
<keyword evidence="4 8" id="KW-0067">ATP-binding</keyword>
<feature type="binding site" evidence="8">
    <location>
        <begin position="13"/>
        <end position="15"/>
    </location>
    <ligand>
        <name>ATP</name>
        <dbReference type="ChEBI" id="CHEBI:30616"/>
    </ligand>
</feature>
<dbReference type="HOGENOM" id="CLU_029244_1_4_5"/>
<keyword evidence="3 8" id="KW-0547">Nucleotide-binding</keyword>
<dbReference type="Proteomes" id="UP000019849">
    <property type="component" value="Unassembled WGS sequence"/>
</dbReference>
<comment type="caution">
    <text evidence="10">The sequence shown here is derived from an EMBL/GenBank/DDBJ whole genome shotgun (WGS) entry which is preliminary data.</text>
</comment>
<dbReference type="InterPro" id="IPR050203">
    <property type="entry name" value="Trp-tRNA_synthetase"/>
</dbReference>
<evidence type="ECO:0000256" key="8">
    <source>
        <dbReference type="HAMAP-Rule" id="MF_00140"/>
    </source>
</evidence>
<dbReference type="Pfam" id="PF00579">
    <property type="entry name" value="tRNA-synt_1b"/>
    <property type="match status" value="1"/>
</dbReference>
<dbReference type="PATRIC" id="fig|69279.3.peg.3626"/>
<evidence type="ECO:0000313" key="11">
    <source>
        <dbReference type="EMBL" id="TDR33613.1"/>
    </source>
</evidence>
<comment type="similarity">
    <text evidence="1 8 9">Belongs to the class-I aminoacyl-tRNA synthetase family.</text>
</comment>
<protein>
    <recommendedName>
        <fullName evidence="8">Tryptophan--tRNA ligase</fullName>
        <ecNumber evidence="8">6.1.1.2</ecNumber>
    </recommendedName>
    <alternativeName>
        <fullName evidence="8">Tryptophanyl-tRNA synthetase</fullName>
        <shortName evidence="8">TrpRS</shortName>
    </alternativeName>
</protein>
<dbReference type="eggNOG" id="COG0180">
    <property type="taxonomic scope" value="Bacteria"/>
</dbReference>
<evidence type="ECO:0000313" key="12">
    <source>
        <dbReference type="Proteomes" id="UP000019849"/>
    </source>
</evidence>
<evidence type="ECO:0000256" key="1">
    <source>
        <dbReference type="ARBA" id="ARBA00005594"/>
    </source>
</evidence>
<feature type="binding site" evidence="8">
    <location>
        <begin position="217"/>
        <end position="221"/>
    </location>
    <ligand>
        <name>ATP</name>
        <dbReference type="ChEBI" id="CHEBI:30616"/>
    </ligand>
</feature>
<dbReference type="NCBIfam" id="TIGR00233">
    <property type="entry name" value="trpS"/>
    <property type="match status" value="1"/>
</dbReference>
<feature type="short sequence motif" description="'HIGH' region" evidence="8">
    <location>
        <begin position="14"/>
        <end position="22"/>
    </location>
</feature>
<reference evidence="10 12" key="1">
    <citation type="submission" date="2014-02" db="EMBL/GenBank/DDBJ databases">
        <title>Aquamicrobium defluvii Genome sequencing.</title>
        <authorList>
            <person name="Wang X."/>
        </authorList>
    </citation>
    <scope>NUCLEOTIDE SEQUENCE [LARGE SCALE GENOMIC DNA]</scope>
    <source>
        <strain evidence="10 12">W13Z1</strain>
    </source>
</reference>
<evidence type="ECO:0000256" key="7">
    <source>
        <dbReference type="ARBA" id="ARBA00049929"/>
    </source>
</evidence>
<comment type="function">
    <text evidence="8">Catalyzes the attachment of tryptophan to tRNA(Trp).</text>
</comment>
<dbReference type="GO" id="GO:0004830">
    <property type="term" value="F:tryptophan-tRNA ligase activity"/>
    <property type="evidence" value="ECO:0007669"/>
    <property type="project" value="UniProtKB-UniRule"/>
</dbReference>
<dbReference type="EC" id="6.1.1.2" evidence="8"/>
<dbReference type="PANTHER" id="PTHR43766">
    <property type="entry name" value="TRYPTOPHAN--TRNA LIGASE, MITOCHONDRIAL"/>
    <property type="match status" value="1"/>
</dbReference>